<dbReference type="EMBL" id="PIPM01000014">
    <property type="protein sequence ID" value="RUO29075.1"/>
    <property type="molecule type" value="Genomic_DNA"/>
</dbReference>
<dbReference type="Gene3D" id="3.40.50.880">
    <property type="match status" value="1"/>
</dbReference>
<accession>A0A432WBL3</accession>
<reference evidence="2 3" key="1">
    <citation type="journal article" date="2011" name="Front. Microbiol.">
        <title>Genomic signatures of strain selection and enhancement in Bacillus atrophaeus var. globigii, a historical biowarfare simulant.</title>
        <authorList>
            <person name="Gibbons H.S."/>
            <person name="Broomall S.M."/>
            <person name="McNew L.A."/>
            <person name="Daligault H."/>
            <person name="Chapman C."/>
            <person name="Bruce D."/>
            <person name="Karavis M."/>
            <person name="Krepps M."/>
            <person name="McGregor P.A."/>
            <person name="Hong C."/>
            <person name="Park K.H."/>
            <person name="Akmal A."/>
            <person name="Feldman A."/>
            <person name="Lin J.S."/>
            <person name="Chang W.E."/>
            <person name="Higgs B.W."/>
            <person name="Demirev P."/>
            <person name="Lindquist J."/>
            <person name="Liem A."/>
            <person name="Fochler E."/>
            <person name="Read T.D."/>
            <person name="Tapia R."/>
            <person name="Johnson S."/>
            <person name="Bishop-Lilly K.A."/>
            <person name="Detter C."/>
            <person name="Han C."/>
            <person name="Sozhamannan S."/>
            <person name="Rosenzweig C.N."/>
            <person name="Skowronski E.W."/>
        </authorList>
    </citation>
    <scope>NUCLEOTIDE SEQUENCE [LARGE SCALE GENOMIC DNA]</scope>
    <source>
        <strain evidence="2 3">GYP-17</strain>
    </source>
</reference>
<dbReference type="PANTHER" id="PTHR36175:SF1">
    <property type="entry name" value="CYANOPHYCINASE"/>
    <property type="match status" value="1"/>
</dbReference>
<dbReference type="RefSeq" id="WP_126777558.1">
    <property type="nucleotide sequence ID" value="NZ_PIPM01000014.1"/>
</dbReference>
<organism evidence="2 3">
    <name type="scientific">Aliidiomarina sanyensis</name>
    <dbReference type="NCBI Taxonomy" id="1249555"/>
    <lineage>
        <taxon>Bacteria</taxon>
        <taxon>Pseudomonadati</taxon>
        <taxon>Pseudomonadota</taxon>
        <taxon>Gammaproteobacteria</taxon>
        <taxon>Alteromonadales</taxon>
        <taxon>Idiomarinaceae</taxon>
        <taxon>Aliidiomarina</taxon>
    </lineage>
</organism>
<evidence type="ECO:0000256" key="1">
    <source>
        <dbReference type="SAM" id="SignalP"/>
    </source>
</evidence>
<dbReference type="SUPFAM" id="SSF52317">
    <property type="entry name" value="Class I glutamine amidotransferase-like"/>
    <property type="match status" value="1"/>
</dbReference>
<dbReference type="PANTHER" id="PTHR36175">
    <property type="entry name" value="CYANOPHYCINASE"/>
    <property type="match status" value="1"/>
</dbReference>
<evidence type="ECO:0000313" key="3">
    <source>
        <dbReference type="Proteomes" id="UP000288405"/>
    </source>
</evidence>
<gene>
    <name evidence="2" type="ORF">CWE11_10400</name>
</gene>
<keyword evidence="3" id="KW-1185">Reference proteome</keyword>
<dbReference type="CDD" id="cd03145">
    <property type="entry name" value="GAT1_cyanophycinase"/>
    <property type="match status" value="1"/>
</dbReference>
<name>A0A432WBL3_9GAMM</name>
<dbReference type="AlphaFoldDB" id="A0A432WBL3"/>
<evidence type="ECO:0008006" key="4">
    <source>
        <dbReference type="Google" id="ProtNLM"/>
    </source>
</evidence>
<feature type="chain" id="PRO_5019431337" description="Cyanophycinase" evidence="1">
    <location>
        <begin position="39"/>
        <end position="592"/>
    </location>
</feature>
<dbReference type="Proteomes" id="UP000288405">
    <property type="component" value="Unassembled WGS sequence"/>
</dbReference>
<keyword evidence="1" id="KW-0732">Signal</keyword>
<comment type="caution">
    <text evidence="2">The sequence shown here is derived from an EMBL/GenBank/DDBJ whole genome shotgun (WGS) entry which is preliminary data.</text>
</comment>
<evidence type="ECO:0000313" key="2">
    <source>
        <dbReference type="EMBL" id="RUO29075.1"/>
    </source>
</evidence>
<sequence length="592" mass="64584">MTQLKPIATFKRILSTTKNTLQYSLTVSLLAFSPTLFATNESNETTATEPSFEWNLMLVGGSMNTCSSMSPRRCENTHWIDPATMRTTTYVALTTENLERLAAHESWSQHNELQRQLMRALRATARSNGTHLELSELSGRLRNGYPNLWRELDNAQWRLVRDILQKAEAPEQAEISRPELSVQPEGAALFETFARRIQAIAERQDQEARVLVVTASGMDSFDAVDFYLNTFRAFGIDAQWLPIDAALGAVLSNASFDDSDARTRACEQLDEVRAQVQGTHERARVYPWLAEQQQQVCKDPDTLLALIESAQGMFINGGDQSLTRQAFIHTDGTPFPWLREIQRRVHAGTFIAGGTSAGTAVMTEAPMITNGTSLQALKEGAVAMPGPPPFDCERNDTCAPAQNADSLTYRAEGGIGLFPFGLLDTHFSERGRHGRFTVLQASTGTPMAVGVDETTALLVDTRSGDFQVQGAHGVVLLEQAAAEAEGFHARKSYLRHGSSGRFAENGALASVHFSPAAHPDTAFATPGRGELLRDRTLLGALNQCTGGSTTLFSGQHEGFVLQLNADALTSLAHIDGGCEWVHGLLLIAPQTP</sequence>
<proteinExistence type="predicted"/>
<dbReference type="OrthoDB" id="9799980at2"/>
<protein>
    <recommendedName>
        <fullName evidence="4">Cyanophycinase</fullName>
    </recommendedName>
</protein>
<feature type="signal peptide" evidence="1">
    <location>
        <begin position="1"/>
        <end position="38"/>
    </location>
</feature>
<dbReference type="InterPro" id="IPR029062">
    <property type="entry name" value="Class_I_gatase-like"/>
</dbReference>